<dbReference type="RefSeq" id="WP_053472708.1">
    <property type="nucleotide sequence ID" value="NZ_CAIJDE010000060.1"/>
</dbReference>
<comment type="caution">
    <text evidence="2">The sequence shown here is derived from an EMBL/GenBank/DDBJ whole genome shotgun (WGS) entry which is preliminary data.</text>
</comment>
<evidence type="ECO:0000256" key="1">
    <source>
        <dbReference type="SAM" id="MobiDB-lite"/>
    </source>
</evidence>
<proteinExistence type="predicted"/>
<sequence>MKFEGNENDETTFRKQESFCLYDSITICDDQEISRYFRGQSKNVSWDDEDDSLEEEDNYYEDEEETLESYDRPL</sequence>
<name>A0A9N8P3G5_9FLAO</name>
<protein>
    <submittedName>
        <fullName evidence="2">Uncharacterized protein</fullName>
    </submittedName>
</protein>
<organism evidence="2 3">
    <name type="scientific">Flavobacterium panici</name>
    <dbReference type="NCBI Taxonomy" id="2654843"/>
    <lineage>
        <taxon>Bacteria</taxon>
        <taxon>Pseudomonadati</taxon>
        <taxon>Bacteroidota</taxon>
        <taxon>Flavobacteriia</taxon>
        <taxon>Flavobacteriales</taxon>
        <taxon>Flavobacteriaceae</taxon>
        <taxon>Flavobacterium</taxon>
    </lineage>
</organism>
<dbReference type="AlphaFoldDB" id="A0A9N8P3G5"/>
<dbReference type="Proteomes" id="UP000533639">
    <property type="component" value="Unassembled WGS sequence"/>
</dbReference>
<accession>A0A9N8P3G5</accession>
<gene>
    <name evidence="2" type="ORF">FLAPXU55_03924</name>
</gene>
<reference evidence="2 3" key="1">
    <citation type="submission" date="2020-06" db="EMBL/GenBank/DDBJ databases">
        <authorList>
            <person name="Criscuolo A."/>
        </authorList>
    </citation>
    <scope>NUCLEOTIDE SEQUENCE [LARGE SCALE GENOMIC DNA]</scope>
    <source>
        <strain evidence="2">PXU-55</strain>
    </source>
</reference>
<dbReference type="EMBL" id="CAIJDE010000060">
    <property type="protein sequence ID" value="CAC9976200.1"/>
    <property type="molecule type" value="Genomic_DNA"/>
</dbReference>
<evidence type="ECO:0000313" key="3">
    <source>
        <dbReference type="Proteomes" id="UP000533639"/>
    </source>
</evidence>
<feature type="region of interest" description="Disordered" evidence="1">
    <location>
        <begin position="43"/>
        <end position="74"/>
    </location>
</feature>
<evidence type="ECO:0000313" key="2">
    <source>
        <dbReference type="EMBL" id="CAC9976200.1"/>
    </source>
</evidence>
<keyword evidence="3" id="KW-1185">Reference proteome</keyword>
<feature type="compositionally biased region" description="Acidic residues" evidence="1">
    <location>
        <begin position="46"/>
        <end position="68"/>
    </location>
</feature>